<dbReference type="PANTHER" id="PTHR43429:SF3">
    <property type="entry name" value="NITRITE REDUCTASE [NAD(P)H]"/>
    <property type="match status" value="1"/>
</dbReference>
<name>A0A1B7LKJ9_9FIRM</name>
<accession>A0A1B7LKJ9</accession>
<comment type="caution">
    <text evidence="5">The sequence shown here is derived from an EMBL/GenBank/DDBJ whole genome shotgun (WGS) entry which is preliminary data.</text>
</comment>
<sequence>MRYVILGASAAAVSAARAIRRRDPGGEITMAAADRQIYSRCLLPRLICGEKTPEQINFIDDDFFERLQINFLPGRTAVKVDPAEKKVHLQDGRALTYDRLLVATGASPALPPVENLAAGKPVFTLRHLEDALAIREAAGPGTRVAVLGGGLVGLEAAEALLARGAQVTVVELAPRLLPLQLDETAAALYAKLFRERGVQVITGRAAARVELADGRVRTLVLNDGSTVPCDVILVAAGVRPNIDFLEDTGIETNRGIVVDRHMRTSLPDIYAAGDVCVSRETFTGEISPTPIWPAAVAQGRVAGMNMAGMEAKLPGTFAYQNALTLFHLPAITYGRPEAPAADCRVDAVQWPGGYRKVIRRGSRLYGAILLGDIAGAGVFGALTGRQVDVSRLPEDSLDINYAPFFREEANGNFSY</sequence>
<dbReference type="GO" id="GO:0016491">
    <property type="term" value="F:oxidoreductase activity"/>
    <property type="evidence" value="ECO:0007669"/>
    <property type="project" value="InterPro"/>
</dbReference>
<protein>
    <recommendedName>
        <fullName evidence="4">FAD/NAD(P)-binding domain-containing protein</fullName>
    </recommendedName>
</protein>
<evidence type="ECO:0000313" key="6">
    <source>
        <dbReference type="Proteomes" id="UP000078532"/>
    </source>
</evidence>
<evidence type="ECO:0000256" key="3">
    <source>
        <dbReference type="ARBA" id="ARBA00022827"/>
    </source>
</evidence>
<dbReference type="RefSeq" id="WP_066665855.1">
    <property type="nucleotide sequence ID" value="NZ_LYVF01000002.1"/>
</dbReference>
<dbReference type="InterPro" id="IPR036188">
    <property type="entry name" value="FAD/NAD-bd_sf"/>
</dbReference>
<reference evidence="5 6" key="1">
    <citation type="submission" date="2016-04" db="EMBL/GenBank/DDBJ databases">
        <authorList>
            <person name="Evans L.H."/>
            <person name="Alamgir A."/>
            <person name="Owens N."/>
            <person name="Weber N.D."/>
            <person name="Virtaneva K."/>
            <person name="Barbian K."/>
            <person name="Babar A."/>
            <person name="Rosenke K."/>
        </authorList>
    </citation>
    <scope>NUCLEOTIDE SEQUENCE [LARGE SCALE GENOMIC DNA]</scope>
    <source>
        <strain evidence="5 6">LMa1</strain>
    </source>
</reference>
<keyword evidence="6" id="KW-1185">Reference proteome</keyword>
<evidence type="ECO:0000256" key="2">
    <source>
        <dbReference type="ARBA" id="ARBA00022630"/>
    </source>
</evidence>
<dbReference type="PANTHER" id="PTHR43429">
    <property type="entry name" value="PYRIDINE NUCLEOTIDE-DISULFIDE OXIDOREDUCTASE DOMAIN-CONTAINING"/>
    <property type="match status" value="1"/>
</dbReference>
<proteinExistence type="predicted"/>
<dbReference type="Gene3D" id="3.50.50.60">
    <property type="entry name" value="FAD/NAD(P)-binding domain"/>
    <property type="match status" value="2"/>
</dbReference>
<dbReference type="InterPro" id="IPR023753">
    <property type="entry name" value="FAD/NAD-binding_dom"/>
</dbReference>
<dbReference type="Pfam" id="PF07992">
    <property type="entry name" value="Pyr_redox_2"/>
    <property type="match status" value="1"/>
</dbReference>
<evidence type="ECO:0000259" key="4">
    <source>
        <dbReference type="Pfam" id="PF07992"/>
    </source>
</evidence>
<dbReference type="InterPro" id="IPR050260">
    <property type="entry name" value="FAD-bd_OxRdtase"/>
</dbReference>
<organism evidence="5 6">
    <name type="scientific">Desulfotomaculum copahuensis</name>
    <dbReference type="NCBI Taxonomy" id="1838280"/>
    <lineage>
        <taxon>Bacteria</taxon>
        <taxon>Bacillati</taxon>
        <taxon>Bacillota</taxon>
        <taxon>Clostridia</taxon>
        <taxon>Eubacteriales</taxon>
        <taxon>Desulfotomaculaceae</taxon>
        <taxon>Desulfotomaculum</taxon>
    </lineage>
</organism>
<evidence type="ECO:0000256" key="1">
    <source>
        <dbReference type="ARBA" id="ARBA00001974"/>
    </source>
</evidence>
<gene>
    <name evidence="5" type="ORF">A6M21_02070</name>
</gene>
<dbReference type="OrthoDB" id="9802028at2"/>
<dbReference type="AlphaFoldDB" id="A0A1B7LKJ9"/>
<feature type="domain" description="FAD/NAD(P)-binding" evidence="4">
    <location>
        <begin position="2"/>
        <end position="299"/>
    </location>
</feature>
<dbReference type="EMBL" id="LYVF01000002">
    <property type="protein sequence ID" value="OAT87097.1"/>
    <property type="molecule type" value="Genomic_DNA"/>
</dbReference>
<dbReference type="PRINTS" id="PR00368">
    <property type="entry name" value="FADPNR"/>
</dbReference>
<comment type="cofactor">
    <cofactor evidence="1">
        <name>FAD</name>
        <dbReference type="ChEBI" id="CHEBI:57692"/>
    </cofactor>
</comment>
<keyword evidence="2" id="KW-0285">Flavoprotein</keyword>
<keyword evidence="3" id="KW-0274">FAD</keyword>
<dbReference type="STRING" id="1838280.A6M21_02070"/>
<dbReference type="SUPFAM" id="SSF51905">
    <property type="entry name" value="FAD/NAD(P)-binding domain"/>
    <property type="match status" value="1"/>
</dbReference>
<dbReference type="PRINTS" id="PR00411">
    <property type="entry name" value="PNDRDTASEI"/>
</dbReference>
<dbReference type="Proteomes" id="UP000078532">
    <property type="component" value="Unassembled WGS sequence"/>
</dbReference>
<evidence type="ECO:0000313" key="5">
    <source>
        <dbReference type="EMBL" id="OAT87097.1"/>
    </source>
</evidence>